<protein>
    <recommendedName>
        <fullName evidence="1">DUF676 domain-containing protein</fullName>
    </recommendedName>
</protein>
<dbReference type="AlphaFoldDB" id="A0A1R2BY92"/>
<evidence type="ECO:0000259" key="1">
    <source>
        <dbReference type="Pfam" id="PF05057"/>
    </source>
</evidence>
<name>A0A1R2BY92_9CILI</name>
<keyword evidence="3" id="KW-1185">Reference proteome</keyword>
<dbReference type="PANTHER" id="PTHR12482:SF5">
    <property type="entry name" value="DUF676 DOMAIN-CONTAINING PROTEIN"/>
    <property type="match status" value="1"/>
</dbReference>
<accession>A0A1R2BY92</accession>
<dbReference type="OrthoDB" id="366244at2759"/>
<dbReference type="SUPFAM" id="SSF53474">
    <property type="entry name" value="alpha/beta-Hydrolases"/>
    <property type="match status" value="1"/>
</dbReference>
<evidence type="ECO:0000313" key="3">
    <source>
        <dbReference type="Proteomes" id="UP000187209"/>
    </source>
</evidence>
<dbReference type="Gene3D" id="3.40.50.1820">
    <property type="entry name" value="alpha/beta hydrolase"/>
    <property type="match status" value="1"/>
</dbReference>
<evidence type="ECO:0000313" key="2">
    <source>
        <dbReference type="EMBL" id="OMJ81766.1"/>
    </source>
</evidence>
<dbReference type="Proteomes" id="UP000187209">
    <property type="component" value="Unassembled WGS sequence"/>
</dbReference>
<comment type="caution">
    <text evidence="2">The sequence shown here is derived from an EMBL/GenBank/DDBJ whole genome shotgun (WGS) entry which is preliminary data.</text>
</comment>
<organism evidence="2 3">
    <name type="scientific">Stentor coeruleus</name>
    <dbReference type="NCBI Taxonomy" id="5963"/>
    <lineage>
        <taxon>Eukaryota</taxon>
        <taxon>Sar</taxon>
        <taxon>Alveolata</taxon>
        <taxon>Ciliophora</taxon>
        <taxon>Postciliodesmatophora</taxon>
        <taxon>Heterotrichea</taxon>
        <taxon>Heterotrichida</taxon>
        <taxon>Stentoridae</taxon>
        <taxon>Stentor</taxon>
    </lineage>
</organism>
<feature type="domain" description="DUF676" evidence="1">
    <location>
        <begin position="400"/>
        <end position="583"/>
    </location>
</feature>
<dbReference type="InterPro" id="IPR029058">
    <property type="entry name" value="AB_hydrolase_fold"/>
</dbReference>
<dbReference type="EMBL" id="MPUH01000367">
    <property type="protein sequence ID" value="OMJ81766.1"/>
    <property type="molecule type" value="Genomic_DNA"/>
</dbReference>
<proteinExistence type="predicted"/>
<reference evidence="2 3" key="1">
    <citation type="submission" date="2016-11" db="EMBL/GenBank/DDBJ databases">
        <title>The macronuclear genome of Stentor coeruleus: a giant cell with tiny introns.</title>
        <authorList>
            <person name="Slabodnick M."/>
            <person name="Ruby J.G."/>
            <person name="Reiff S.B."/>
            <person name="Swart E.C."/>
            <person name="Gosai S."/>
            <person name="Prabakaran S."/>
            <person name="Witkowska E."/>
            <person name="Larue G.E."/>
            <person name="Fisher S."/>
            <person name="Freeman R.M."/>
            <person name="Gunawardena J."/>
            <person name="Chu W."/>
            <person name="Stover N.A."/>
            <person name="Gregory B.D."/>
            <person name="Nowacki M."/>
            <person name="Derisi J."/>
            <person name="Roy S.W."/>
            <person name="Marshall W.F."/>
            <person name="Sood P."/>
        </authorList>
    </citation>
    <scope>NUCLEOTIDE SEQUENCE [LARGE SCALE GENOMIC DNA]</scope>
    <source>
        <strain evidence="2">WM001</strain>
    </source>
</reference>
<dbReference type="Pfam" id="PF05057">
    <property type="entry name" value="DUF676"/>
    <property type="match status" value="1"/>
</dbReference>
<gene>
    <name evidence="2" type="ORF">SteCoe_17708</name>
</gene>
<dbReference type="InterPro" id="IPR007751">
    <property type="entry name" value="DUF676_lipase-like"/>
</dbReference>
<dbReference type="PANTHER" id="PTHR12482">
    <property type="entry name" value="LIPASE ROG1-RELATED-RELATED"/>
    <property type="match status" value="1"/>
</dbReference>
<sequence length="656" mass="74417">MLTQIDILLFLDCFRNIDVFLQGLYYLQVKISENAVPYFFDSILGSKKFHNLYPPQILDDAYATKIFLLKYAEEVVKIMETVVFRVEIDPNAYEFNPISIQFELMFTDLKGDLSPNSVQNYLTAPPAESLFTKVGEASFTITSVFTGVNQMIYATYLDTFSSSLDVSVHIFPTNYKFTQDYIEELFPDSADSIYEDKINTVFDRIVLPLGLCYNKLAKLLYPNDESALISLPMLHHSDIEPDFIHKIINRSLFSRSIGTKVKTEVALALFQEIQELAAMILSLKHDFIEYLKTNPGKIVHKLMKEYVTLMDDRWGENIIRETFNEKIPIYSGNKDYLIDIETAKKLRTGANFEILDYFHVVDNKLFKGADENTILFETIFSKEKVNNPSISTVSNTSLSKSRHLIVLVHGYLGSYIDVKMLQDTISNVYPKGIFLLSRANEGSTNGSINDMGVRLAQEIQEFLKVNSSIHIEKISFIGHSLGGLIIRAALPHLAAIKDKCYSYISLACPHLGCLNNESILVDAGMWILCKIKQSLLLNQLVLSDAEDQRHSIIYNLSKEPGLGWFKKVYFFCSSQDSYVPYHSARAEVGSSIIEGNTIEYEMASSILSQITGSFHRVNTIFAVPSLEVSSLIGRSAHVKFLDDLQFLNILVFKYIL</sequence>
<dbReference type="InterPro" id="IPR044294">
    <property type="entry name" value="Lipase-like"/>
</dbReference>